<dbReference type="EMBL" id="JAFDST010000001">
    <property type="protein sequence ID" value="MBP1079549.1"/>
    <property type="molecule type" value="Genomic_DNA"/>
</dbReference>
<reference evidence="5 6" key="1">
    <citation type="submission" date="2021-01" db="EMBL/GenBank/DDBJ databases">
        <title>Genomic Encyclopedia of Type Strains, Phase IV (KMG-IV): sequencing the most valuable type-strain genomes for metagenomic binning, comparative biology and taxonomic classification.</title>
        <authorList>
            <person name="Goeker M."/>
        </authorList>
    </citation>
    <scope>NUCLEOTIDE SEQUENCE [LARGE SCALE GENOMIC DNA]</scope>
    <source>
        <strain evidence="5 6">DSM 103394</strain>
    </source>
</reference>
<organism evidence="5 6">
    <name type="scientific">Bacillus capparidis</name>
    <dbReference type="NCBI Taxonomy" id="1840411"/>
    <lineage>
        <taxon>Bacteria</taxon>
        <taxon>Bacillati</taxon>
        <taxon>Bacillota</taxon>
        <taxon>Bacilli</taxon>
        <taxon>Bacillales</taxon>
        <taxon>Bacillaceae</taxon>
        <taxon>Bacillus</taxon>
    </lineage>
</organism>
<proteinExistence type="predicted"/>
<sequence length="258" mass="28546">MSWMLFQAEYTRHRDVEEAKRDTLHTKIKETSESLANIFQETMDSVERLTGKSGNVAALSKAGAETSEKVEKKSINGKAELDVQQTQMNQIEQSMNRIEEEMSKLEVIANEIGDIVKIVSKIAEQTNLLSLNASIESARAGEHGKGFAVVASEVRKLSEETKKSVSTVSNLIGNTNTQISIVSSHVSEVNEMVTESGKKMTSVNLLFDEIVENMKMSKIEDSQINQEVFSFINDLEDVKGAISHVSASIDSLMDLTNR</sequence>
<dbReference type="PANTHER" id="PTHR32089:SF118">
    <property type="entry name" value="HEME-BASED AEROTACTIC TRANSDUCER HEMAT"/>
    <property type="match status" value="1"/>
</dbReference>
<evidence type="ECO:0000256" key="1">
    <source>
        <dbReference type="ARBA" id="ARBA00023224"/>
    </source>
</evidence>
<protein>
    <submittedName>
        <fullName evidence="5">Heme-based aerotactic transducer</fullName>
    </submittedName>
</protein>
<dbReference type="SMART" id="SM00283">
    <property type="entry name" value="MA"/>
    <property type="match status" value="1"/>
</dbReference>
<evidence type="ECO:0000313" key="6">
    <source>
        <dbReference type="Proteomes" id="UP000674416"/>
    </source>
</evidence>
<feature type="domain" description="Methyl-accepting transducer" evidence="4">
    <location>
        <begin position="27"/>
        <end position="246"/>
    </location>
</feature>
<dbReference type="Pfam" id="PF00015">
    <property type="entry name" value="MCPsignal"/>
    <property type="match status" value="1"/>
</dbReference>
<name>A0ABS4CPP4_9BACI</name>
<dbReference type="PANTHER" id="PTHR32089">
    <property type="entry name" value="METHYL-ACCEPTING CHEMOTAXIS PROTEIN MCPB"/>
    <property type="match status" value="1"/>
</dbReference>
<evidence type="ECO:0000256" key="3">
    <source>
        <dbReference type="SAM" id="Coils"/>
    </source>
</evidence>
<evidence type="ECO:0000256" key="2">
    <source>
        <dbReference type="PROSITE-ProRule" id="PRU00284"/>
    </source>
</evidence>
<feature type="coiled-coil region" evidence="3">
    <location>
        <begin position="81"/>
        <end position="111"/>
    </location>
</feature>
<comment type="caution">
    <text evidence="5">The sequence shown here is derived from an EMBL/GenBank/DDBJ whole genome shotgun (WGS) entry which is preliminary data.</text>
</comment>
<keyword evidence="1 2" id="KW-0807">Transducer</keyword>
<keyword evidence="3" id="KW-0175">Coiled coil</keyword>
<dbReference type="Gene3D" id="1.10.287.950">
    <property type="entry name" value="Methyl-accepting chemotaxis protein"/>
    <property type="match status" value="1"/>
</dbReference>
<dbReference type="SUPFAM" id="SSF58104">
    <property type="entry name" value="Methyl-accepting chemotaxis protein (MCP) signaling domain"/>
    <property type="match status" value="1"/>
</dbReference>
<evidence type="ECO:0000313" key="5">
    <source>
        <dbReference type="EMBL" id="MBP1079549.1"/>
    </source>
</evidence>
<dbReference type="InterPro" id="IPR004089">
    <property type="entry name" value="MCPsignal_dom"/>
</dbReference>
<evidence type="ECO:0000259" key="4">
    <source>
        <dbReference type="PROSITE" id="PS50111"/>
    </source>
</evidence>
<keyword evidence="6" id="KW-1185">Reference proteome</keyword>
<dbReference type="PROSITE" id="PS50111">
    <property type="entry name" value="CHEMOTAXIS_TRANSDUC_2"/>
    <property type="match status" value="1"/>
</dbReference>
<dbReference type="Proteomes" id="UP000674416">
    <property type="component" value="Unassembled WGS sequence"/>
</dbReference>
<accession>A0ABS4CPP4</accession>
<gene>
    <name evidence="5" type="ORF">JOC74_000037</name>
</gene>